<evidence type="ECO:0000256" key="2">
    <source>
        <dbReference type="SAM" id="Phobius"/>
    </source>
</evidence>
<feature type="region of interest" description="Disordered" evidence="1">
    <location>
        <begin position="219"/>
        <end position="248"/>
    </location>
</feature>
<dbReference type="AlphaFoldDB" id="A0A855A5H9"/>
<keyword evidence="2" id="KW-0812">Transmembrane</keyword>
<keyword evidence="2" id="KW-1133">Transmembrane helix</keyword>
<evidence type="ECO:0000256" key="1">
    <source>
        <dbReference type="SAM" id="MobiDB-lite"/>
    </source>
</evidence>
<feature type="compositionally biased region" description="Polar residues" evidence="1">
    <location>
        <begin position="75"/>
        <end position="99"/>
    </location>
</feature>
<sequence length="563" mass="59452">MKCVHCGNELMPGSKFCTNCGTPVSEPVTPVPSPNTGSSQDPMGNWPASDFTAPPENSSPDSVAEEISAAGGSDPSASQSAPVYQESISQDSFSASGSAAQEAPSECGDIPSAVPPAGHQAQAVGMPSAPYSQAGGPPPAYPQNYAGNIPPAYPQSNNGGTPPVYPNQPYYPQPGYPQGPTPPKKSSKLVLGIVLGIAALIIVLIVVLVVLLLNNNKSTEPAPPSGAASSSVSSQASDGASSAPSGETVTLTIGSASFTVPSEWERDVDEDSIILYPSADEVIVIYCFAGEAQYYSENDYLETYAQGYDDYQYISLEETSVGGISGKLHTYYAYVSDIDYEINSFYYTIGDDLMSVDYFRPLLSSSDGIQPLEDVLATLQIAEGAGSASSSASSNGGSAAIQDAYGEGMYKIGADLPAGEYVLLPASEFSAYYEVNSSSTGEPEDIIDNDNFDGRRYLTVEDGQYLTIQRCMMVPLDKAPKVDISSGVVPEGMYRVGVDIPAGEYKLRNNAEYDGYYEVRSSSLASEGFDSIITNENFSGDVYVTVQEGQYLVVNRAELQLPQ</sequence>
<evidence type="ECO:0000259" key="3">
    <source>
        <dbReference type="Pfam" id="PF13240"/>
    </source>
</evidence>
<feature type="region of interest" description="Disordered" evidence="1">
    <location>
        <begin position="18"/>
        <end position="183"/>
    </location>
</feature>
<dbReference type="OrthoDB" id="1650483at2"/>
<reference evidence="4 5" key="1">
    <citation type="submission" date="2017-07" db="EMBL/GenBank/DDBJ databases">
        <title>Prevalence of linear plasmids in Cutibacterium (Propionibacterium) acnes isolates obtained from prostatic tissue.</title>
        <authorList>
            <person name="Davidsson S."/>
            <person name="Carlsson J."/>
            <person name="Molling P."/>
            <person name="Andren O."/>
            <person name="Andersson S.-O."/>
            <person name="Brzuszkiewicz E."/>
            <person name="Poehlein A."/>
            <person name="Al-Zeer M."/>
            <person name="Brinkmann V."/>
            <person name="Scavenius C."/>
            <person name="Nazipi S."/>
            <person name="Soderquist B."/>
            <person name="Bruggemann H."/>
        </authorList>
    </citation>
    <scope>NUCLEOTIDE SEQUENCE [LARGE SCALE GENOMIC DNA]</scope>
    <source>
        <strain evidence="4 5">DSM 753</strain>
    </source>
</reference>
<dbReference type="Pfam" id="PF13240">
    <property type="entry name" value="Zn_Ribbon_1"/>
    <property type="match status" value="1"/>
</dbReference>
<evidence type="ECO:0000313" key="4">
    <source>
        <dbReference type="EMBL" id="PEQ24453.1"/>
    </source>
</evidence>
<feature type="compositionally biased region" description="Pro residues" evidence="1">
    <location>
        <begin position="163"/>
        <end position="183"/>
    </location>
</feature>
<dbReference type="InterPro" id="IPR026870">
    <property type="entry name" value="Zinc_ribbon_dom"/>
</dbReference>
<proteinExistence type="predicted"/>
<keyword evidence="2" id="KW-0472">Membrane</keyword>
<dbReference type="EMBL" id="NOXF01000005">
    <property type="protein sequence ID" value="PEQ24453.1"/>
    <property type="molecule type" value="Genomic_DNA"/>
</dbReference>
<gene>
    <name evidence="4" type="ORF">CH238_07755</name>
</gene>
<comment type="caution">
    <text evidence="4">The sequence shown here is derived from an EMBL/GenBank/DDBJ whole genome shotgun (WGS) entry which is preliminary data.</text>
</comment>
<dbReference type="Proteomes" id="UP000220611">
    <property type="component" value="Unassembled WGS sequence"/>
</dbReference>
<feature type="compositionally biased region" description="Low complexity" evidence="1">
    <location>
        <begin position="225"/>
        <end position="246"/>
    </location>
</feature>
<feature type="transmembrane region" description="Helical" evidence="2">
    <location>
        <begin position="189"/>
        <end position="213"/>
    </location>
</feature>
<organism evidence="4 5">
    <name type="scientific">[Clostridium] leptum DSM 753</name>
    <dbReference type="NCBI Taxonomy" id="428125"/>
    <lineage>
        <taxon>Bacteria</taxon>
        <taxon>Bacillati</taxon>
        <taxon>Bacillota</taxon>
        <taxon>Clostridia</taxon>
        <taxon>Eubacteriales</taxon>
        <taxon>Oscillospiraceae</taxon>
        <taxon>Oscillospiraceae incertae sedis</taxon>
    </lineage>
</organism>
<feature type="domain" description="Zinc-ribbon" evidence="3">
    <location>
        <begin position="2"/>
        <end position="24"/>
    </location>
</feature>
<keyword evidence="5" id="KW-1185">Reference proteome</keyword>
<accession>A0A855A5H9</accession>
<evidence type="ECO:0000313" key="5">
    <source>
        <dbReference type="Proteomes" id="UP000220611"/>
    </source>
</evidence>
<name>A0A855A5H9_9FIRM</name>
<protein>
    <submittedName>
        <fullName evidence="4">Zinc ribbon domain-containing protein</fullName>
    </submittedName>
</protein>